<evidence type="ECO:0000313" key="2">
    <source>
        <dbReference type="Proteomes" id="UP000092460"/>
    </source>
</evidence>
<dbReference type="EMBL" id="JXJN01011611">
    <property type="status" value="NOT_ANNOTATED_CDS"/>
    <property type="molecule type" value="Genomic_DNA"/>
</dbReference>
<name>A0A1B0BBR0_9MUSC</name>
<evidence type="ECO:0000313" key="1">
    <source>
        <dbReference type="EnsemblMetazoa" id="GPPI025066-PA"/>
    </source>
</evidence>
<keyword evidence="2" id="KW-1185">Reference proteome</keyword>
<organism evidence="1 2">
    <name type="scientific">Glossina palpalis gambiensis</name>
    <dbReference type="NCBI Taxonomy" id="67801"/>
    <lineage>
        <taxon>Eukaryota</taxon>
        <taxon>Metazoa</taxon>
        <taxon>Ecdysozoa</taxon>
        <taxon>Arthropoda</taxon>
        <taxon>Hexapoda</taxon>
        <taxon>Insecta</taxon>
        <taxon>Pterygota</taxon>
        <taxon>Neoptera</taxon>
        <taxon>Endopterygota</taxon>
        <taxon>Diptera</taxon>
        <taxon>Brachycera</taxon>
        <taxon>Muscomorpha</taxon>
        <taxon>Hippoboscoidea</taxon>
        <taxon>Glossinidae</taxon>
        <taxon>Glossina</taxon>
    </lineage>
</organism>
<reference evidence="1" key="2">
    <citation type="submission" date="2020-05" db="UniProtKB">
        <authorList>
            <consortium name="EnsemblMetazoa"/>
        </authorList>
    </citation>
    <scope>IDENTIFICATION</scope>
    <source>
        <strain evidence="1">IAEA</strain>
    </source>
</reference>
<dbReference type="EMBL" id="JXJN01011610">
    <property type="status" value="NOT_ANNOTATED_CDS"/>
    <property type="molecule type" value="Genomic_DNA"/>
</dbReference>
<sequence>LGLQNVSKKCLAFFDIVEVLNGKQLLCRAFNGSLNRPTWNLNPNKFKESVEEHCIYASVSSGKRTTGALQLQLMLMLSILLNKKTCKYYILEAINRFT</sequence>
<reference evidence="2" key="1">
    <citation type="submission" date="2015-01" db="EMBL/GenBank/DDBJ databases">
        <authorList>
            <person name="Aksoy S."/>
            <person name="Warren W."/>
            <person name="Wilson R.K."/>
        </authorList>
    </citation>
    <scope>NUCLEOTIDE SEQUENCE [LARGE SCALE GENOMIC DNA]</scope>
    <source>
        <strain evidence="2">IAEA</strain>
    </source>
</reference>
<dbReference type="VEuPathDB" id="VectorBase:GPPI025066"/>
<dbReference type="Proteomes" id="UP000092460">
    <property type="component" value="Unassembled WGS sequence"/>
</dbReference>
<proteinExistence type="predicted"/>
<protein>
    <submittedName>
        <fullName evidence="1">Uncharacterized protein</fullName>
    </submittedName>
</protein>
<dbReference type="AlphaFoldDB" id="A0A1B0BBR0"/>
<dbReference type="EnsemblMetazoa" id="GPPI025066-RA">
    <property type="protein sequence ID" value="GPPI025066-PA"/>
    <property type="gene ID" value="GPPI025066"/>
</dbReference>
<accession>A0A1B0BBR0</accession>